<evidence type="ECO:0000313" key="10">
    <source>
        <dbReference type="Proteomes" id="UP000292686"/>
    </source>
</evidence>
<dbReference type="InterPro" id="IPR002328">
    <property type="entry name" value="ADH_Zn_CS"/>
</dbReference>
<reference evidence="8 11" key="2">
    <citation type="submission" date="2020-07" db="EMBL/GenBank/DDBJ databases">
        <title>Sequencing the genomes of 1000 actinobacteria strains.</title>
        <authorList>
            <person name="Klenk H.-P."/>
        </authorList>
    </citation>
    <scope>NUCLEOTIDE SEQUENCE [LARGE SCALE GENOMIC DNA]</scope>
    <source>
        <strain evidence="8 11">DSM 23870</strain>
    </source>
</reference>
<keyword evidence="10" id="KW-1185">Reference proteome</keyword>
<dbReference type="PANTHER" id="PTHR43161">
    <property type="entry name" value="SORBITOL DEHYDROGENASE"/>
    <property type="match status" value="1"/>
</dbReference>
<feature type="domain" description="Enoyl reductase (ER)" evidence="7">
    <location>
        <begin position="7"/>
        <end position="336"/>
    </location>
</feature>
<dbReference type="PROSITE" id="PS00059">
    <property type="entry name" value="ADH_ZINC"/>
    <property type="match status" value="1"/>
</dbReference>
<dbReference type="Pfam" id="PF00107">
    <property type="entry name" value="ADH_zinc_N"/>
    <property type="match status" value="1"/>
</dbReference>
<evidence type="ECO:0000313" key="8">
    <source>
        <dbReference type="EMBL" id="NYD68473.1"/>
    </source>
</evidence>
<evidence type="ECO:0000256" key="4">
    <source>
        <dbReference type="ARBA" id="ARBA00022833"/>
    </source>
</evidence>
<dbReference type="InterPro" id="IPR013154">
    <property type="entry name" value="ADH-like_N"/>
</dbReference>
<reference evidence="9 10" key="1">
    <citation type="submission" date="2019-01" db="EMBL/GenBank/DDBJ databases">
        <title>Agromyces.</title>
        <authorList>
            <person name="Li J."/>
        </authorList>
    </citation>
    <scope>NUCLEOTIDE SEQUENCE [LARGE SCALE GENOMIC DNA]</scope>
    <source>
        <strain evidence="9 10">DSM 23870</strain>
    </source>
</reference>
<dbReference type="EC" id="1.1.1.14" evidence="8"/>
<dbReference type="Proteomes" id="UP000292686">
    <property type="component" value="Unassembled WGS sequence"/>
</dbReference>
<evidence type="ECO:0000256" key="5">
    <source>
        <dbReference type="ARBA" id="ARBA00023002"/>
    </source>
</evidence>
<dbReference type="RefSeq" id="WP_129177296.1">
    <property type="nucleotide sequence ID" value="NZ_JACCBI010000001.1"/>
</dbReference>
<dbReference type="SMART" id="SM00829">
    <property type="entry name" value="PKS_ER"/>
    <property type="match status" value="1"/>
</dbReference>
<dbReference type="OrthoDB" id="9797931at2"/>
<evidence type="ECO:0000256" key="2">
    <source>
        <dbReference type="ARBA" id="ARBA00008072"/>
    </source>
</evidence>
<comment type="similarity">
    <text evidence="2 6">Belongs to the zinc-containing alcohol dehydrogenase family.</text>
</comment>
<dbReference type="InterPro" id="IPR013149">
    <property type="entry name" value="ADH-like_C"/>
</dbReference>
<dbReference type="EMBL" id="JACCBI010000001">
    <property type="protein sequence ID" value="NYD68473.1"/>
    <property type="molecule type" value="Genomic_DNA"/>
</dbReference>
<dbReference type="GO" id="GO:0008270">
    <property type="term" value="F:zinc ion binding"/>
    <property type="evidence" value="ECO:0007669"/>
    <property type="project" value="InterPro"/>
</dbReference>
<dbReference type="InterPro" id="IPR011032">
    <property type="entry name" value="GroES-like_sf"/>
</dbReference>
<evidence type="ECO:0000313" key="11">
    <source>
        <dbReference type="Proteomes" id="UP000581087"/>
    </source>
</evidence>
<organism evidence="9 10">
    <name type="scientific">Agromyces atrinae</name>
    <dbReference type="NCBI Taxonomy" id="592376"/>
    <lineage>
        <taxon>Bacteria</taxon>
        <taxon>Bacillati</taxon>
        <taxon>Actinomycetota</taxon>
        <taxon>Actinomycetes</taxon>
        <taxon>Micrococcales</taxon>
        <taxon>Microbacteriaceae</taxon>
        <taxon>Agromyces</taxon>
    </lineage>
</organism>
<dbReference type="InterPro" id="IPR036291">
    <property type="entry name" value="NAD(P)-bd_dom_sf"/>
</dbReference>
<proteinExistence type="inferred from homology"/>
<comment type="cofactor">
    <cofactor evidence="1 6">
        <name>Zn(2+)</name>
        <dbReference type="ChEBI" id="CHEBI:29105"/>
    </cofactor>
</comment>
<name>A0A4Q2M001_9MICO</name>
<dbReference type="GO" id="GO:0003939">
    <property type="term" value="F:L-iditol 2-dehydrogenase (NAD+) activity"/>
    <property type="evidence" value="ECO:0007669"/>
    <property type="project" value="UniProtKB-EC"/>
</dbReference>
<evidence type="ECO:0000256" key="3">
    <source>
        <dbReference type="ARBA" id="ARBA00022723"/>
    </source>
</evidence>
<dbReference type="InterPro" id="IPR020843">
    <property type="entry name" value="ER"/>
</dbReference>
<keyword evidence="5 8" id="KW-0560">Oxidoreductase</keyword>
<dbReference type="Gene3D" id="3.40.50.720">
    <property type="entry name" value="NAD(P)-binding Rossmann-like Domain"/>
    <property type="match status" value="1"/>
</dbReference>
<accession>A0A4Q2M001</accession>
<evidence type="ECO:0000259" key="7">
    <source>
        <dbReference type="SMART" id="SM00829"/>
    </source>
</evidence>
<sequence>MRELVLTEIGHLAVRDSPTPEPGPGEALIRVAATGICGSDVHGYTGENGRRFPGQVMGHESSGTIAAVGPDVTGLEVGTPVTFNPVVVPAEDAATYAGREQHHPGKHVIGVAREIPAAFADYIVVPARNVVTLPEALPIELGALIEPLAVAVHAVRRLPAERLGRVLVIGGGPIGQSVVIALRDAGAGTIIVSEMDAGRRDLVRQLGAEVIDPATGSVHDALVATGGLADAAIDAVGITPTLRDALTSTTLGAPICLVGMGAPQVSLDAFLISTEERSLIGSFTYGSNDFTDAARIIGAEPELYRALISREIDVAEADAAFTSLAAGDGTPGKVLVRFDRNGDAR</sequence>
<dbReference type="SUPFAM" id="SSF51735">
    <property type="entry name" value="NAD(P)-binding Rossmann-fold domains"/>
    <property type="match status" value="1"/>
</dbReference>
<dbReference type="Gene3D" id="3.90.180.10">
    <property type="entry name" value="Medium-chain alcohol dehydrogenases, catalytic domain"/>
    <property type="match status" value="1"/>
</dbReference>
<dbReference type="EMBL" id="SDPM01000015">
    <property type="protein sequence ID" value="RXZ84979.1"/>
    <property type="molecule type" value="Genomic_DNA"/>
</dbReference>
<evidence type="ECO:0000313" key="9">
    <source>
        <dbReference type="EMBL" id="RXZ84979.1"/>
    </source>
</evidence>
<evidence type="ECO:0000256" key="6">
    <source>
        <dbReference type="RuleBase" id="RU361277"/>
    </source>
</evidence>
<keyword evidence="3 6" id="KW-0479">Metal-binding</keyword>
<dbReference type="AlphaFoldDB" id="A0A4Q2M001"/>
<protein>
    <submittedName>
        <fullName evidence="8">L-iditol 2-dehydrogenase</fullName>
        <ecNumber evidence="8">1.1.1.14</ecNumber>
    </submittedName>
    <submittedName>
        <fullName evidence="9">Zinc-binding alcohol dehydrogenase</fullName>
    </submittedName>
</protein>
<dbReference type="Proteomes" id="UP000581087">
    <property type="component" value="Unassembled WGS sequence"/>
</dbReference>
<keyword evidence="4 6" id="KW-0862">Zinc</keyword>
<dbReference type="SUPFAM" id="SSF50129">
    <property type="entry name" value="GroES-like"/>
    <property type="match status" value="1"/>
</dbReference>
<evidence type="ECO:0000256" key="1">
    <source>
        <dbReference type="ARBA" id="ARBA00001947"/>
    </source>
</evidence>
<dbReference type="Pfam" id="PF08240">
    <property type="entry name" value="ADH_N"/>
    <property type="match status" value="1"/>
</dbReference>
<gene>
    <name evidence="8" type="ORF">BJ972_002992</name>
    <name evidence="9" type="ORF">ESP50_17680</name>
</gene>
<comment type="caution">
    <text evidence="9">The sequence shown here is derived from an EMBL/GenBank/DDBJ whole genome shotgun (WGS) entry which is preliminary data.</text>
</comment>